<dbReference type="OrthoDB" id="9811934at2"/>
<evidence type="ECO:0000259" key="1">
    <source>
        <dbReference type="PROSITE" id="PS50093"/>
    </source>
</evidence>
<dbReference type="Gene3D" id="2.60.40.10">
    <property type="entry name" value="Immunoglobulins"/>
    <property type="match status" value="1"/>
</dbReference>
<keyword evidence="3" id="KW-1185">Reference proteome</keyword>
<protein>
    <submittedName>
        <fullName evidence="2">T9SS C-terminal target domain-containing protein</fullName>
    </submittedName>
</protein>
<dbReference type="SUPFAM" id="SSF63829">
    <property type="entry name" value="Calcium-dependent phosphotriesterase"/>
    <property type="match status" value="1"/>
</dbReference>
<dbReference type="InterPro" id="IPR013783">
    <property type="entry name" value="Ig-like_fold"/>
</dbReference>
<dbReference type="InterPro" id="IPR011042">
    <property type="entry name" value="6-blade_b-propeller_TolB-like"/>
</dbReference>
<dbReference type="EMBL" id="QWGE01000002">
    <property type="protein sequence ID" value="RIJ41848.1"/>
    <property type="molecule type" value="Genomic_DNA"/>
</dbReference>
<gene>
    <name evidence="2" type="ORF">D1627_07495</name>
</gene>
<reference evidence="3" key="1">
    <citation type="submission" date="2018-08" db="EMBL/GenBank/DDBJ databases">
        <title>Mucilaginibacter sp. MYSH2.</title>
        <authorList>
            <person name="Seo T."/>
        </authorList>
    </citation>
    <scope>NUCLEOTIDE SEQUENCE [LARGE SCALE GENOMIC DNA]</scope>
    <source>
        <strain evidence="3">KIRAN</strain>
    </source>
</reference>
<organism evidence="2 3">
    <name type="scientific">Pontibacter oryzae</name>
    <dbReference type="NCBI Taxonomy" id="2304593"/>
    <lineage>
        <taxon>Bacteria</taxon>
        <taxon>Pseudomonadati</taxon>
        <taxon>Bacteroidota</taxon>
        <taxon>Cytophagia</taxon>
        <taxon>Cytophagales</taxon>
        <taxon>Hymenobacteraceae</taxon>
        <taxon>Pontibacter</taxon>
    </lineage>
</organism>
<comment type="caution">
    <text evidence="2">The sequence shown here is derived from an EMBL/GenBank/DDBJ whole genome shotgun (WGS) entry which is preliminary data.</text>
</comment>
<dbReference type="RefSeq" id="WP_119431593.1">
    <property type="nucleotide sequence ID" value="NZ_QWGE01000002.1"/>
</dbReference>
<evidence type="ECO:0000313" key="3">
    <source>
        <dbReference type="Proteomes" id="UP000266005"/>
    </source>
</evidence>
<name>A0A399SF74_9BACT</name>
<sequence>MNKTLLFKAFYCFRALYHSLVKKSFALVLLILLSPTVAFSQYELLWQVEPFGDNAGPAEVQTESAVDPSGNLLVLAQTDSSEIILYKYAEGGQLLWKLSPRQKGNQRLRFPARLRVDADGNSYVQSYHYEDSSATGVLLTKFSPDGKRLWARTFTSDNYNFKGVGDFIVSTEQEVFIAGHTTKNGKSISIVKRLRENGKTAWSRTTPGTYANSLALTKDGSLVVAGTIPTGFYELPTIHLMKLQHADGQTMLDKNYHVDLKSMDATESMAQRVHVTSAGDIMILASAKAGIYVFNVILLKTDSNGSLKWQQNVGNTDESLLVDAAFNKLDEAVILGREEKYRQTRDYFITKVGTNGHKKWYHTLNTYKGITVNELSPADVDIDADGNIAMTAYGAAFDEPPAFFIPPIYKQEPALVSILYNDAGQQVWENKYAPSTTSRTYGRSINFDAKGNLFVAATRMPAEEPASLVELIIYKFGMLGGCASPVPVKLYLPPHAMAVGEQVRTTADFGNYTQLTDKNLRWDWGDSSTSMAYTTPGSARITGQHRYQETGFYTIGLDFGASCLKPTSNSYKQQLVVYKTEAGTVAGAGEIAHDFVPLAYVQRYQKSSFAFTVRYPDATATRPVGNTLLLLNSRNRFQSTSHDWLVVNGNRAAWQGTGTLDGQVGYKFLITVNDAGAPGLNDPDDRMRIQLWDKYNVLVYDTQGTSTQEKSLTQYLHKVERGQIIIQHATDLLAATKSASMKVEDNSLLEEVLAYPNPFQGMAVVKIAAIHPGGYTAALYDSRGAVVKRLQTQVANTGEQVIFHINGEDLPNGLYIAKIVSPSGAKTVKLILQR</sequence>
<dbReference type="PANTHER" id="PTHR42754:SF1">
    <property type="entry name" value="LIPOPROTEIN"/>
    <property type="match status" value="1"/>
</dbReference>
<dbReference type="AlphaFoldDB" id="A0A399SF74"/>
<dbReference type="Gene3D" id="2.120.10.30">
    <property type="entry name" value="TolB, C-terminal domain"/>
    <property type="match status" value="1"/>
</dbReference>
<dbReference type="PANTHER" id="PTHR42754">
    <property type="entry name" value="ENDOGLUCANASE"/>
    <property type="match status" value="1"/>
</dbReference>
<evidence type="ECO:0000313" key="2">
    <source>
        <dbReference type="EMBL" id="RIJ41848.1"/>
    </source>
</evidence>
<dbReference type="PROSITE" id="PS50093">
    <property type="entry name" value="PKD"/>
    <property type="match status" value="1"/>
</dbReference>
<proteinExistence type="predicted"/>
<dbReference type="Proteomes" id="UP000266005">
    <property type="component" value="Unassembled WGS sequence"/>
</dbReference>
<dbReference type="InterPro" id="IPR026444">
    <property type="entry name" value="Secre_tail"/>
</dbReference>
<dbReference type="NCBIfam" id="TIGR04183">
    <property type="entry name" value="Por_Secre_tail"/>
    <property type="match status" value="1"/>
</dbReference>
<accession>A0A399SF74</accession>
<dbReference type="InterPro" id="IPR000601">
    <property type="entry name" value="PKD_dom"/>
</dbReference>
<feature type="domain" description="PKD" evidence="1">
    <location>
        <begin position="521"/>
        <end position="557"/>
    </location>
</feature>